<dbReference type="PANTHER" id="PTHR46730:SF1">
    <property type="entry name" value="PLAT DOMAIN-CONTAINING PROTEIN"/>
    <property type="match status" value="1"/>
</dbReference>
<keyword evidence="2 6" id="KW-0812">Transmembrane</keyword>
<evidence type="ECO:0000259" key="7">
    <source>
        <dbReference type="PROSITE" id="PS50093"/>
    </source>
</evidence>
<dbReference type="Gene3D" id="2.60.40.10">
    <property type="entry name" value="Immunoglobulins"/>
    <property type="match status" value="6"/>
</dbReference>
<dbReference type="NCBIfam" id="TIGR04183">
    <property type="entry name" value="Por_Secre_tail"/>
    <property type="match status" value="1"/>
</dbReference>
<feature type="transmembrane region" description="Helical" evidence="6">
    <location>
        <begin position="21"/>
        <end position="43"/>
    </location>
</feature>
<dbReference type="InterPro" id="IPR022409">
    <property type="entry name" value="PKD/Chitinase_dom"/>
</dbReference>
<feature type="domain" description="PKD" evidence="7">
    <location>
        <begin position="605"/>
        <end position="665"/>
    </location>
</feature>
<keyword evidence="9" id="KW-1185">Reference proteome</keyword>
<keyword evidence="5 6" id="KW-0472">Membrane</keyword>
<dbReference type="PANTHER" id="PTHR46730">
    <property type="entry name" value="POLYCYSTIN-1"/>
    <property type="match status" value="1"/>
</dbReference>
<evidence type="ECO:0000256" key="5">
    <source>
        <dbReference type="ARBA" id="ARBA00023136"/>
    </source>
</evidence>
<dbReference type="InterPro" id="IPR013783">
    <property type="entry name" value="Ig-like_fold"/>
</dbReference>
<dbReference type="Proteomes" id="UP000659388">
    <property type="component" value="Unassembled WGS sequence"/>
</dbReference>
<proteinExistence type="predicted"/>
<dbReference type="Pfam" id="PF18911">
    <property type="entry name" value="PKD_4"/>
    <property type="match status" value="3"/>
</dbReference>
<dbReference type="AlphaFoldDB" id="A0A937F5F3"/>
<dbReference type="GO" id="GO:0005261">
    <property type="term" value="F:monoatomic cation channel activity"/>
    <property type="evidence" value="ECO:0007669"/>
    <property type="project" value="TreeGrafter"/>
</dbReference>
<protein>
    <submittedName>
        <fullName evidence="8">PKD domain-containing protein</fullName>
    </submittedName>
</protein>
<dbReference type="CDD" id="cd00146">
    <property type="entry name" value="PKD"/>
    <property type="match status" value="5"/>
</dbReference>
<organism evidence="8 9">
    <name type="scientific">Fulvivirga sediminis</name>
    <dbReference type="NCBI Taxonomy" id="2803949"/>
    <lineage>
        <taxon>Bacteria</taxon>
        <taxon>Pseudomonadati</taxon>
        <taxon>Bacteroidota</taxon>
        <taxon>Cytophagia</taxon>
        <taxon>Cytophagales</taxon>
        <taxon>Fulvivirgaceae</taxon>
        <taxon>Fulvivirga</taxon>
    </lineage>
</organism>
<evidence type="ECO:0000313" key="9">
    <source>
        <dbReference type="Proteomes" id="UP000659388"/>
    </source>
</evidence>
<accession>A0A937F5F3</accession>
<name>A0A937F5F3_9BACT</name>
<dbReference type="SMART" id="SM00089">
    <property type="entry name" value="PKD"/>
    <property type="match status" value="6"/>
</dbReference>
<keyword evidence="3" id="KW-0677">Repeat</keyword>
<feature type="domain" description="PKD" evidence="7">
    <location>
        <begin position="687"/>
        <end position="747"/>
    </location>
</feature>
<dbReference type="GO" id="GO:0005886">
    <property type="term" value="C:plasma membrane"/>
    <property type="evidence" value="ECO:0007669"/>
    <property type="project" value="TreeGrafter"/>
</dbReference>
<dbReference type="InterPro" id="IPR035986">
    <property type="entry name" value="PKD_dom_sf"/>
</dbReference>
<sequence>MVVEIIHWWYKCKRISWFKELVAFTYILFLSTIGHAQIASFSLPANSCLNQNILINNQSSDYDSLRWNFCSPHLLTYDYSNISIGNSNVYRSNAFAILPDTSVAVFFSNGSLRKVSFENDFLESISSVQSIANSGGSFSSPNDVKVVKEDGRWVGFVSNESGTSGVSRLFFGYEIGSSLESFDFIEGASPLTGTSALEVINEDDQKTLITIKNSNGEVNVVNFSNGFLNQATSQYTFSLNGLSKIQSISKRKRNGVWEFFVVSNDQNLLLKLVFNQGLDQPPLVENIILENHNLNSPYRVSFIRDEGRNVLLVLNLGDRIDVLVEEDEGWVFVRELSVASDNIITLSAVERDEPVVLMTSIANSALYRFNFSGQCYSSLRTSNALFNPYIQFSQSGVHPITLTVFDENGNSDQITKTITITDSQAPDINFNNETICSNTPVEFTNINNSGGITSYNWSFGDSNTSTEANPSNQYATSGDYTVNLSVESANGCSNFVEKDITIYDEPVPSFDSPTGLVCTNDVYTFKNTTDGSFGGNLSWKWKVNGDSVANTQDLNYEFPTGGYKEIKLIASIPGCAAEAIDVLTNINDGPVPAFQVNDDCVGTPMQFSNQSEGNITNYHWDFGNGYTSSLENPFFEYGDPGTFDVTLNVINDVGCESDLTRSVSVYQLPNVQFNNELACEGSLTQFIDASEVGDANLQAWRWEFDDGEFSTERNPTHNFAADGRYDVKLAVTTTNGCKDSIQQPVSVNPAPEVDFSYDKLCLKEVVEFTDQSEPVLGFDNISWAWDLGGVYSGEQNPSITFQYPINYNIGLTVTSENLCSATKYKTITVNPVPDLSFASEFNCDNAETHIYDITDYGTDVAAMRKWSYSNGIIGADSSIYYAFDNAGTYKLSLLVDTQNGCTYEKASNISIYEAPIAQFSSSITFGAPPLDVDFTNESIGAENYRWYLGDVAESTDENVSYNFVEEADYWIDLVAFSAEQCTDTTSQMISVLDPNLELELANVFYQDGVIILNLKNNGTISLDSISLNLDMGNEVIIERIFPLELLPGQQKNITLDFAINRLNAAYLCVSAYGMVKGIVDADFNNNTQCIQNADGEDVVVLPPRPNPSPDAVFVRVVTSKQTPGSFFLYDVRGQLVKQFDFSSLKGYKLIEFNVSDLSNGFYLLKSEVGNSRKAFRLTVKH</sequence>
<keyword evidence="4 6" id="KW-1133">Transmembrane helix</keyword>
<dbReference type="PROSITE" id="PS50093">
    <property type="entry name" value="PKD"/>
    <property type="match status" value="3"/>
</dbReference>
<evidence type="ECO:0000256" key="6">
    <source>
        <dbReference type="SAM" id="Phobius"/>
    </source>
</evidence>
<dbReference type="InterPro" id="IPR000601">
    <property type="entry name" value="PKD_dom"/>
</dbReference>
<reference evidence="8" key="1">
    <citation type="submission" date="2021-01" db="EMBL/GenBank/DDBJ databases">
        <title>Fulvivirga kasyanovii gen. nov., sp nov., a novel member of the phylum Bacteroidetes isolated from seawater in a mussel farm.</title>
        <authorList>
            <person name="Zhao L.-H."/>
            <person name="Wang Z.-J."/>
        </authorList>
    </citation>
    <scope>NUCLEOTIDE SEQUENCE</scope>
    <source>
        <strain evidence="8">2943</strain>
    </source>
</reference>
<dbReference type="GO" id="GO:0006816">
    <property type="term" value="P:calcium ion transport"/>
    <property type="evidence" value="ECO:0007669"/>
    <property type="project" value="TreeGrafter"/>
</dbReference>
<evidence type="ECO:0000256" key="4">
    <source>
        <dbReference type="ARBA" id="ARBA00022989"/>
    </source>
</evidence>
<comment type="subcellular location">
    <subcellularLocation>
        <location evidence="1">Membrane</location>
        <topology evidence="1">Multi-pass membrane protein</topology>
    </subcellularLocation>
</comment>
<evidence type="ECO:0000256" key="1">
    <source>
        <dbReference type="ARBA" id="ARBA00004141"/>
    </source>
</evidence>
<dbReference type="InterPro" id="IPR026444">
    <property type="entry name" value="Secre_tail"/>
</dbReference>
<evidence type="ECO:0000313" key="8">
    <source>
        <dbReference type="EMBL" id="MBL3654989.1"/>
    </source>
</evidence>
<dbReference type="EMBL" id="JAESIY010000001">
    <property type="protein sequence ID" value="MBL3654989.1"/>
    <property type="molecule type" value="Genomic_DNA"/>
</dbReference>
<feature type="domain" description="PKD" evidence="7">
    <location>
        <begin position="447"/>
        <end position="502"/>
    </location>
</feature>
<evidence type="ECO:0000256" key="2">
    <source>
        <dbReference type="ARBA" id="ARBA00022692"/>
    </source>
</evidence>
<dbReference type="SUPFAM" id="SSF49299">
    <property type="entry name" value="PKD domain"/>
    <property type="match status" value="8"/>
</dbReference>
<dbReference type="RefSeq" id="WP_202242097.1">
    <property type="nucleotide sequence ID" value="NZ_JAESIY010000001.1"/>
</dbReference>
<gene>
    <name evidence="8" type="ORF">JL102_02510</name>
</gene>
<evidence type="ECO:0000256" key="3">
    <source>
        <dbReference type="ARBA" id="ARBA00022737"/>
    </source>
</evidence>
<comment type="caution">
    <text evidence="8">The sequence shown here is derived from an EMBL/GenBank/DDBJ whole genome shotgun (WGS) entry which is preliminary data.</text>
</comment>
<dbReference type="Pfam" id="PF18962">
    <property type="entry name" value="Por_Secre_tail"/>
    <property type="match status" value="1"/>
</dbReference>